<feature type="non-terminal residue" evidence="3">
    <location>
        <position position="89"/>
    </location>
</feature>
<gene>
    <name evidence="3" type="ORF">S01H1_56846</name>
</gene>
<evidence type="ECO:0000256" key="2">
    <source>
        <dbReference type="ARBA" id="ARBA00022679"/>
    </source>
</evidence>
<dbReference type="SUPFAM" id="SSF53335">
    <property type="entry name" value="S-adenosyl-L-methionine-dependent methyltransferases"/>
    <property type="match status" value="1"/>
</dbReference>
<keyword evidence="1" id="KW-0489">Methyltransferase</keyword>
<proteinExistence type="predicted"/>
<evidence type="ECO:0000256" key="1">
    <source>
        <dbReference type="ARBA" id="ARBA00022603"/>
    </source>
</evidence>
<dbReference type="Gene3D" id="3.40.50.150">
    <property type="entry name" value="Vaccinia Virus protein VP39"/>
    <property type="match status" value="1"/>
</dbReference>
<dbReference type="InterPro" id="IPR029063">
    <property type="entry name" value="SAM-dependent_MTases_sf"/>
</dbReference>
<evidence type="ECO:0008006" key="4">
    <source>
        <dbReference type="Google" id="ProtNLM"/>
    </source>
</evidence>
<dbReference type="GO" id="GO:0031167">
    <property type="term" value="P:rRNA methylation"/>
    <property type="evidence" value="ECO:0007669"/>
    <property type="project" value="InterPro"/>
</dbReference>
<sequence length="89" mass="9895">MIRVIGGKYRGKRLRRVPSSSVRPMPDKLKESLLSILQEEIRDSIFLDGFAGTGSVGIEALSRGAKCVVFIDQYHSSVKTIRANLQKCD</sequence>
<evidence type="ECO:0000313" key="3">
    <source>
        <dbReference type="EMBL" id="GAG21809.1"/>
    </source>
</evidence>
<accession>X0VTQ7</accession>
<dbReference type="PANTHER" id="PTHR43542:SF1">
    <property type="entry name" value="METHYLTRANSFERASE"/>
    <property type="match status" value="1"/>
</dbReference>
<dbReference type="Pfam" id="PF03602">
    <property type="entry name" value="Cons_hypoth95"/>
    <property type="match status" value="1"/>
</dbReference>
<dbReference type="GO" id="GO:0008168">
    <property type="term" value="F:methyltransferase activity"/>
    <property type="evidence" value="ECO:0007669"/>
    <property type="project" value="UniProtKB-KW"/>
</dbReference>
<dbReference type="AlphaFoldDB" id="X0VTQ7"/>
<dbReference type="EMBL" id="BARS01037043">
    <property type="protein sequence ID" value="GAG21809.1"/>
    <property type="molecule type" value="Genomic_DNA"/>
</dbReference>
<reference evidence="3" key="1">
    <citation type="journal article" date="2014" name="Front. Microbiol.">
        <title>High frequency of phylogenetically diverse reductive dehalogenase-homologous genes in deep subseafloor sedimentary metagenomes.</title>
        <authorList>
            <person name="Kawai M."/>
            <person name="Futagami T."/>
            <person name="Toyoda A."/>
            <person name="Takaki Y."/>
            <person name="Nishi S."/>
            <person name="Hori S."/>
            <person name="Arai W."/>
            <person name="Tsubouchi T."/>
            <person name="Morono Y."/>
            <person name="Uchiyama I."/>
            <person name="Ito T."/>
            <person name="Fujiyama A."/>
            <person name="Inagaki F."/>
            <person name="Takami H."/>
        </authorList>
    </citation>
    <scope>NUCLEOTIDE SEQUENCE</scope>
    <source>
        <strain evidence="3">Expedition CK06-06</strain>
    </source>
</reference>
<dbReference type="InterPro" id="IPR004398">
    <property type="entry name" value="RNA_MeTrfase_RsmD"/>
</dbReference>
<organism evidence="3">
    <name type="scientific">marine sediment metagenome</name>
    <dbReference type="NCBI Taxonomy" id="412755"/>
    <lineage>
        <taxon>unclassified sequences</taxon>
        <taxon>metagenomes</taxon>
        <taxon>ecological metagenomes</taxon>
    </lineage>
</organism>
<keyword evidence="2" id="KW-0808">Transferase</keyword>
<name>X0VTQ7_9ZZZZ</name>
<protein>
    <recommendedName>
        <fullName evidence="4">16S rRNA (Guanine(966)-N(2))-methyltransferase RsmD</fullName>
    </recommendedName>
</protein>
<comment type="caution">
    <text evidence="3">The sequence shown here is derived from an EMBL/GenBank/DDBJ whole genome shotgun (WGS) entry which is preliminary data.</text>
</comment>
<dbReference type="PANTHER" id="PTHR43542">
    <property type="entry name" value="METHYLTRANSFERASE"/>
    <property type="match status" value="1"/>
</dbReference>